<protein>
    <submittedName>
        <fullName evidence="1">Uncharacterized protein</fullName>
    </submittedName>
</protein>
<gene>
    <name evidence="1" type="ORF">HanXRQr2_Chr10g0465851</name>
</gene>
<reference evidence="1" key="2">
    <citation type="submission" date="2020-06" db="EMBL/GenBank/DDBJ databases">
        <title>Helianthus annuus Genome sequencing and assembly Release 2.</title>
        <authorList>
            <person name="Gouzy J."/>
            <person name="Langlade N."/>
            <person name="Munos S."/>
        </authorList>
    </citation>
    <scope>NUCLEOTIDE SEQUENCE</scope>
    <source>
        <tissue evidence="1">Leaves</tissue>
    </source>
</reference>
<dbReference type="Gramene" id="mRNA:HanXRQr2_Chr10g0465851">
    <property type="protein sequence ID" value="CDS:HanXRQr2_Chr10g0465851.1"/>
    <property type="gene ID" value="HanXRQr2_Chr10g0465851"/>
</dbReference>
<name>A0A9K3I217_HELAN</name>
<proteinExistence type="predicted"/>
<keyword evidence="2" id="KW-1185">Reference proteome</keyword>
<organism evidence="1 2">
    <name type="scientific">Helianthus annuus</name>
    <name type="common">Common sunflower</name>
    <dbReference type="NCBI Taxonomy" id="4232"/>
    <lineage>
        <taxon>Eukaryota</taxon>
        <taxon>Viridiplantae</taxon>
        <taxon>Streptophyta</taxon>
        <taxon>Embryophyta</taxon>
        <taxon>Tracheophyta</taxon>
        <taxon>Spermatophyta</taxon>
        <taxon>Magnoliopsida</taxon>
        <taxon>eudicotyledons</taxon>
        <taxon>Gunneridae</taxon>
        <taxon>Pentapetalae</taxon>
        <taxon>asterids</taxon>
        <taxon>campanulids</taxon>
        <taxon>Asterales</taxon>
        <taxon>Asteraceae</taxon>
        <taxon>Asteroideae</taxon>
        <taxon>Heliantheae alliance</taxon>
        <taxon>Heliantheae</taxon>
        <taxon>Helianthus</taxon>
    </lineage>
</organism>
<evidence type="ECO:0000313" key="1">
    <source>
        <dbReference type="EMBL" id="KAF5788607.1"/>
    </source>
</evidence>
<dbReference type="Proteomes" id="UP000215914">
    <property type="component" value="Unassembled WGS sequence"/>
</dbReference>
<dbReference type="EMBL" id="MNCJ02000325">
    <property type="protein sequence ID" value="KAF5788607.1"/>
    <property type="molecule type" value="Genomic_DNA"/>
</dbReference>
<reference evidence="1" key="1">
    <citation type="journal article" date="2017" name="Nature">
        <title>The sunflower genome provides insights into oil metabolism, flowering and Asterid evolution.</title>
        <authorList>
            <person name="Badouin H."/>
            <person name="Gouzy J."/>
            <person name="Grassa C.J."/>
            <person name="Murat F."/>
            <person name="Staton S.E."/>
            <person name="Cottret L."/>
            <person name="Lelandais-Briere C."/>
            <person name="Owens G.L."/>
            <person name="Carrere S."/>
            <person name="Mayjonade B."/>
            <person name="Legrand L."/>
            <person name="Gill N."/>
            <person name="Kane N.C."/>
            <person name="Bowers J.E."/>
            <person name="Hubner S."/>
            <person name="Bellec A."/>
            <person name="Berard A."/>
            <person name="Berges H."/>
            <person name="Blanchet N."/>
            <person name="Boniface M.C."/>
            <person name="Brunel D."/>
            <person name="Catrice O."/>
            <person name="Chaidir N."/>
            <person name="Claudel C."/>
            <person name="Donnadieu C."/>
            <person name="Faraut T."/>
            <person name="Fievet G."/>
            <person name="Helmstetter N."/>
            <person name="King M."/>
            <person name="Knapp S.J."/>
            <person name="Lai Z."/>
            <person name="Le Paslier M.C."/>
            <person name="Lippi Y."/>
            <person name="Lorenzon L."/>
            <person name="Mandel J.R."/>
            <person name="Marage G."/>
            <person name="Marchand G."/>
            <person name="Marquand E."/>
            <person name="Bret-Mestries E."/>
            <person name="Morien E."/>
            <person name="Nambeesan S."/>
            <person name="Nguyen T."/>
            <person name="Pegot-Espagnet P."/>
            <person name="Pouilly N."/>
            <person name="Raftis F."/>
            <person name="Sallet E."/>
            <person name="Schiex T."/>
            <person name="Thomas J."/>
            <person name="Vandecasteele C."/>
            <person name="Vares D."/>
            <person name="Vear F."/>
            <person name="Vautrin S."/>
            <person name="Crespi M."/>
            <person name="Mangin B."/>
            <person name="Burke J.M."/>
            <person name="Salse J."/>
            <person name="Munos S."/>
            <person name="Vincourt P."/>
            <person name="Rieseberg L.H."/>
            <person name="Langlade N.B."/>
        </authorList>
    </citation>
    <scope>NUCLEOTIDE SEQUENCE</scope>
    <source>
        <tissue evidence="1">Leaves</tissue>
    </source>
</reference>
<sequence>MTSSKNEPPFHTVAETLRIWKARCNSYDRNIGTVSAVVATVKSPCRRIYIKGRF</sequence>
<comment type="caution">
    <text evidence="1">The sequence shown here is derived from an EMBL/GenBank/DDBJ whole genome shotgun (WGS) entry which is preliminary data.</text>
</comment>
<dbReference type="AlphaFoldDB" id="A0A9K3I217"/>
<evidence type="ECO:0000313" key="2">
    <source>
        <dbReference type="Proteomes" id="UP000215914"/>
    </source>
</evidence>
<accession>A0A9K3I217</accession>